<feature type="transmembrane region" description="Helical" evidence="1">
    <location>
        <begin position="21"/>
        <end position="49"/>
    </location>
</feature>
<dbReference type="GO" id="GO:0016780">
    <property type="term" value="F:phosphotransferase activity, for other substituted phosphate groups"/>
    <property type="evidence" value="ECO:0007669"/>
    <property type="project" value="InterPro"/>
</dbReference>
<gene>
    <name evidence="2" type="ORF">BGI32_09345</name>
</gene>
<dbReference type="RefSeq" id="WP_100114014.1">
    <property type="nucleotide sequence ID" value="NZ_MDVB01000103.1"/>
</dbReference>
<dbReference type="Pfam" id="PF01066">
    <property type="entry name" value="CDP-OH_P_transf"/>
    <property type="match status" value="1"/>
</dbReference>
<dbReference type="EMBL" id="MDVB01000103">
    <property type="protein sequence ID" value="PIT13370.1"/>
    <property type="molecule type" value="Genomic_DNA"/>
</dbReference>
<reference evidence="2 3" key="1">
    <citation type="journal article" date="2017" name="MBio">
        <title>Type VI secretion-mediated competition in the bee gut microbiome.</title>
        <authorList>
            <person name="Steele M.I."/>
            <person name="Kwong W.K."/>
            <person name="Powell J.E."/>
            <person name="Whiteley M."/>
            <person name="Moran N.A."/>
        </authorList>
    </citation>
    <scope>NUCLEOTIDE SEQUENCE [LARGE SCALE GENOMIC DNA]</scope>
    <source>
        <strain evidence="2 3">App2-2</strain>
    </source>
</reference>
<feature type="transmembrane region" description="Helical" evidence="1">
    <location>
        <begin position="114"/>
        <end position="137"/>
    </location>
</feature>
<dbReference type="GO" id="GO:0008654">
    <property type="term" value="P:phospholipid biosynthetic process"/>
    <property type="evidence" value="ECO:0007669"/>
    <property type="project" value="InterPro"/>
</dbReference>
<keyword evidence="1" id="KW-0812">Transmembrane</keyword>
<name>A0A2N9WS47_9NEIS</name>
<dbReference type="Proteomes" id="UP000231293">
    <property type="component" value="Unassembled WGS sequence"/>
</dbReference>
<feature type="transmembrane region" description="Helical" evidence="1">
    <location>
        <begin position="55"/>
        <end position="75"/>
    </location>
</feature>
<protein>
    <recommendedName>
        <fullName evidence="4">CDP-alcohol phosphatidyltransferase</fullName>
    </recommendedName>
</protein>
<dbReference type="GO" id="GO:0016020">
    <property type="term" value="C:membrane"/>
    <property type="evidence" value="ECO:0007669"/>
    <property type="project" value="InterPro"/>
</dbReference>
<evidence type="ECO:0000313" key="3">
    <source>
        <dbReference type="Proteomes" id="UP000231293"/>
    </source>
</evidence>
<feature type="transmembrane region" description="Helical" evidence="1">
    <location>
        <begin position="171"/>
        <end position="188"/>
    </location>
</feature>
<dbReference type="AlphaFoldDB" id="A0A2N9WS47"/>
<evidence type="ECO:0000256" key="1">
    <source>
        <dbReference type="SAM" id="Phobius"/>
    </source>
</evidence>
<keyword evidence="1" id="KW-1133">Transmembrane helix</keyword>
<comment type="caution">
    <text evidence="2">The sequence shown here is derived from an EMBL/GenBank/DDBJ whole genome shotgun (WGS) entry which is preliminary data.</text>
</comment>
<keyword evidence="1" id="KW-0472">Membrane</keyword>
<evidence type="ECO:0008006" key="4">
    <source>
        <dbReference type="Google" id="ProtNLM"/>
    </source>
</evidence>
<dbReference type="InterPro" id="IPR000462">
    <property type="entry name" value="CDP-OH_P_trans"/>
</dbReference>
<dbReference type="Gene3D" id="1.20.120.1760">
    <property type="match status" value="1"/>
</dbReference>
<sequence>MTLYKIKPAFQKLLRPLMFWLYRRGITANHVTLGAIVLSVIIGVILAIFPHPGLFWLLPITLFIRMALNALDGMLARECNQQSRLGAVLNELGDVLSDIALYLPFILLPGSNTTVVLIMLFCAVLTEFCGILAQTINGIRSYAGPMGKSDRALIFGTWSLLLAIWPELTSWNNLLWCVSIILLLWTCINRSRSALTGGH</sequence>
<dbReference type="InterPro" id="IPR043130">
    <property type="entry name" value="CDP-OH_PTrfase_TM_dom"/>
</dbReference>
<accession>A0A2N9WS47</accession>
<evidence type="ECO:0000313" key="2">
    <source>
        <dbReference type="EMBL" id="PIT13370.1"/>
    </source>
</evidence>
<proteinExistence type="predicted"/>
<organism evidence="2 3">
    <name type="scientific">Snodgrassella alvi</name>
    <dbReference type="NCBI Taxonomy" id="1196083"/>
    <lineage>
        <taxon>Bacteria</taxon>
        <taxon>Pseudomonadati</taxon>
        <taxon>Pseudomonadota</taxon>
        <taxon>Betaproteobacteria</taxon>
        <taxon>Neisseriales</taxon>
        <taxon>Neisseriaceae</taxon>
        <taxon>Snodgrassella</taxon>
    </lineage>
</organism>